<feature type="binding site" evidence="6">
    <location>
        <position position="155"/>
    </location>
    <ligand>
        <name>Mg(2+)</name>
        <dbReference type="ChEBI" id="CHEBI:18420"/>
        <label>1</label>
    </ligand>
</feature>
<feature type="binding site" evidence="6">
    <location>
        <position position="42"/>
    </location>
    <ligand>
        <name>Mg(2+)</name>
        <dbReference type="ChEBI" id="CHEBI:18420"/>
        <label>1</label>
    </ligand>
</feature>
<feature type="binding site" evidence="6">
    <location>
        <position position="153"/>
    </location>
    <ligand>
        <name>Mg(2+)</name>
        <dbReference type="ChEBI" id="CHEBI:18420"/>
        <label>1</label>
    </ligand>
</feature>
<evidence type="ECO:0000256" key="7">
    <source>
        <dbReference type="PIRSR" id="PIRSR604808-3"/>
    </source>
</evidence>
<dbReference type="FunFam" id="3.60.10.10:FF:000026">
    <property type="entry name" value="Exodeoxyribonuclease III"/>
    <property type="match status" value="1"/>
</dbReference>
<evidence type="ECO:0000256" key="6">
    <source>
        <dbReference type="PIRSR" id="PIRSR604808-2"/>
    </source>
</evidence>
<dbReference type="RefSeq" id="WP_241810744.1">
    <property type="nucleotide sequence ID" value="NZ_LT719092.1"/>
</dbReference>
<dbReference type="GO" id="GO:0006284">
    <property type="term" value="P:base-excision repair"/>
    <property type="evidence" value="ECO:0007669"/>
    <property type="project" value="TreeGrafter"/>
</dbReference>
<feature type="domain" description="Endonuclease/exonuclease/phosphatase" evidence="8">
    <location>
        <begin position="12"/>
        <end position="250"/>
    </location>
</feature>
<keyword evidence="4 6" id="KW-0460">Magnesium</keyword>
<dbReference type="EMBL" id="LT719092">
    <property type="protein sequence ID" value="SJK85209.1"/>
    <property type="molecule type" value="Genomic_DNA"/>
</dbReference>
<feature type="binding site" evidence="6">
    <location>
        <position position="250"/>
    </location>
    <ligand>
        <name>Mg(2+)</name>
        <dbReference type="ChEBI" id="CHEBI:18420"/>
        <label>1</label>
    </ligand>
</feature>
<evidence type="ECO:0000256" key="5">
    <source>
        <dbReference type="PIRSR" id="PIRSR604808-1"/>
    </source>
</evidence>
<feature type="binding site" evidence="6">
    <location>
        <position position="14"/>
    </location>
    <ligand>
        <name>Mg(2+)</name>
        <dbReference type="ChEBI" id="CHEBI:18420"/>
        <label>1</label>
    </ligand>
</feature>
<keyword evidence="6" id="KW-0464">Manganese</keyword>
<dbReference type="PROSITE" id="PS00726">
    <property type="entry name" value="AP_NUCLEASE_F1_1"/>
    <property type="match status" value="1"/>
</dbReference>
<dbReference type="InterPro" id="IPR004808">
    <property type="entry name" value="AP_endonuc_1"/>
</dbReference>
<evidence type="ECO:0000313" key="10">
    <source>
        <dbReference type="Proteomes" id="UP000187822"/>
    </source>
</evidence>
<dbReference type="PROSITE" id="PS51435">
    <property type="entry name" value="AP_NUCLEASE_F1_4"/>
    <property type="match status" value="1"/>
</dbReference>
<name>A0A1R4A8C1_9ARCH</name>
<dbReference type="InterPro" id="IPR036691">
    <property type="entry name" value="Endo/exonu/phosph_ase_sf"/>
</dbReference>
<dbReference type="GO" id="GO:0046872">
    <property type="term" value="F:metal ion binding"/>
    <property type="evidence" value="ECO:0007669"/>
    <property type="project" value="UniProtKB-KW"/>
</dbReference>
<dbReference type="InterPro" id="IPR020847">
    <property type="entry name" value="AP_endonuclease_F1_BS"/>
</dbReference>
<organism evidence="9 10">
    <name type="scientific">Cuniculiplasma divulgatum</name>
    <dbReference type="NCBI Taxonomy" id="1673428"/>
    <lineage>
        <taxon>Archaea</taxon>
        <taxon>Methanobacteriati</taxon>
        <taxon>Thermoplasmatota</taxon>
        <taxon>Thermoplasmata</taxon>
        <taxon>Thermoplasmatales</taxon>
        <taxon>Cuniculiplasmataceae</taxon>
        <taxon>Cuniculiplasma</taxon>
    </lineage>
</organism>
<feature type="site" description="Important for catalytic activity" evidence="7">
    <location>
        <position position="224"/>
    </location>
</feature>
<feature type="active site" evidence="5">
    <location>
        <position position="114"/>
    </location>
</feature>
<comment type="similarity">
    <text evidence="1">Belongs to the DNA repair enzymes AP/ExoA family.</text>
</comment>
<feature type="site" description="Interaction with DNA substrate" evidence="7">
    <location>
        <position position="250"/>
    </location>
</feature>
<keyword evidence="10" id="KW-1185">Reference proteome</keyword>
<dbReference type="SUPFAM" id="SSF56219">
    <property type="entry name" value="DNase I-like"/>
    <property type="match status" value="1"/>
</dbReference>
<keyword evidence="3" id="KW-0378">Hydrolase</keyword>
<dbReference type="PANTHER" id="PTHR22748:SF6">
    <property type="entry name" value="DNA-(APURINIC OR APYRIMIDINIC SITE) ENDONUCLEASE"/>
    <property type="match status" value="1"/>
</dbReference>
<dbReference type="GeneID" id="30928002"/>
<feature type="active site" description="Proton acceptor" evidence="5">
    <location>
        <position position="250"/>
    </location>
</feature>
<dbReference type="Proteomes" id="UP000187822">
    <property type="component" value="Chromosome I"/>
</dbReference>
<accession>A0A1R4A8C1</accession>
<dbReference type="GO" id="GO:0008081">
    <property type="term" value="F:phosphoric diester hydrolase activity"/>
    <property type="evidence" value="ECO:0007669"/>
    <property type="project" value="TreeGrafter"/>
</dbReference>
<evidence type="ECO:0000256" key="2">
    <source>
        <dbReference type="ARBA" id="ARBA00022723"/>
    </source>
</evidence>
<dbReference type="AlphaFoldDB" id="A0A1R4A8C1"/>
<dbReference type="NCBIfam" id="TIGR00195">
    <property type="entry name" value="exoDNase_III"/>
    <property type="match status" value="1"/>
</dbReference>
<evidence type="ECO:0000256" key="4">
    <source>
        <dbReference type="ARBA" id="ARBA00022842"/>
    </source>
</evidence>
<dbReference type="GO" id="GO:0008311">
    <property type="term" value="F:double-stranded DNA 3'-5' DNA exonuclease activity"/>
    <property type="evidence" value="ECO:0007669"/>
    <property type="project" value="TreeGrafter"/>
</dbReference>
<gene>
    <name evidence="9" type="ORF">CPM_1411</name>
</gene>
<dbReference type="NCBIfam" id="TIGR00633">
    <property type="entry name" value="xth"/>
    <property type="match status" value="1"/>
</dbReference>
<keyword evidence="2 6" id="KW-0479">Metal-binding</keyword>
<dbReference type="STRING" id="1673428.CPM_1411"/>
<evidence type="ECO:0000259" key="8">
    <source>
        <dbReference type="Pfam" id="PF03372"/>
    </source>
</evidence>
<dbReference type="Gene3D" id="3.60.10.10">
    <property type="entry name" value="Endonuclease/exonuclease/phosphatase"/>
    <property type="match status" value="1"/>
</dbReference>
<evidence type="ECO:0000256" key="1">
    <source>
        <dbReference type="ARBA" id="ARBA00007092"/>
    </source>
</evidence>
<protein>
    <submittedName>
        <fullName evidence="9">Exodeoxyribonuclease III</fullName>
    </submittedName>
</protein>
<dbReference type="KEGG" id="cdiv:CPM_1411"/>
<dbReference type="Pfam" id="PF03372">
    <property type="entry name" value="Exo_endo_phos"/>
    <property type="match status" value="1"/>
</dbReference>
<evidence type="ECO:0000256" key="3">
    <source>
        <dbReference type="ARBA" id="ARBA00022801"/>
    </source>
</evidence>
<comment type="cofactor">
    <cofactor evidence="6">
        <name>Mg(2+)</name>
        <dbReference type="ChEBI" id="CHEBI:18420"/>
    </cofactor>
    <cofactor evidence="6">
        <name>Mn(2+)</name>
        <dbReference type="ChEBI" id="CHEBI:29035"/>
    </cofactor>
    <text evidence="6">Probably binds two magnesium or manganese ions per subunit.</text>
</comment>
<feature type="binding site" evidence="6">
    <location>
        <position position="249"/>
    </location>
    <ligand>
        <name>Mg(2+)</name>
        <dbReference type="ChEBI" id="CHEBI:18420"/>
        <label>1</label>
    </ligand>
</feature>
<sequence>MEIDCMTAKLYSWNVNGLRASMDHGLMDFIESVKPDVLCMQETKIMGNSLPVELLSAGYKLYINEAEKRGYSGTVTLTKVEPLNVTKGMGNEVYDREGRILSLEFKDFFLVNSYFPNSRRNLERLQYKLDFNTEFQRWIKNLEKRKPVIICGDFNVAHSEIDIARPKENQKNAGFTIEERTWMDNFLDDGFIDSFRAIHQTDVKYSWWSYMGRAREKNIGWRIDYFILSAALKEKIISADIMDNVKGSDHAPVYLLMNSEL</sequence>
<dbReference type="PANTHER" id="PTHR22748">
    <property type="entry name" value="AP ENDONUCLEASE"/>
    <property type="match status" value="1"/>
</dbReference>
<dbReference type="CDD" id="cd09087">
    <property type="entry name" value="Ape1-like_AP-endo"/>
    <property type="match status" value="1"/>
</dbReference>
<dbReference type="InterPro" id="IPR005135">
    <property type="entry name" value="Endo/exonuclease/phosphatase"/>
</dbReference>
<evidence type="ECO:0000313" key="9">
    <source>
        <dbReference type="EMBL" id="SJK85209.1"/>
    </source>
</evidence>
<dbReference type="GO" id="GO:0003906">
    <property type="term" value="F:DNA-(apurinic or apyrimidinic site) endonuclease activity"/>
    <property type="evidence" value="ECO:0007669"/>
    <property type="project" value="TreeGrafter"/>
</dbReference>
<feature type="active site" description="Proton donor/acceptor" evidence="5">
    <location>
        <position position="153"/>
    </location>
</feature>
<proteinExistence type="inferred from homology"/>
<dbReference type="GO" id="GO:0003677">
    <property type="term" value="F:DNA binding"/>
    <property type="evidence" value="ECO:0007669"/>
    <property type="project" value="InterPro"/>
</dbReference>
<reference evidence="10" key="1">
    <citation type="submission" date="2016-06" db="EMBL/GenBank/DDBJ databases">
        <authorList>
            <person name="Toshchakov V.S."/>
        </authorList>
    </citation>
    <scope>NUCLEOTIDE SEQUENCE [LARGE SCALE GENOMIC DNA]</scope>
    <source>
        <strain>PM4 (JCM 30641</strain>
        <strain evidence="10">\VKM B-2940)</strain>
    </source>
</reference>
<feature type="site" description="Transition state stabilizer" evidence="7">
    <location>
        <position position="155"/>
    </location>
</feature>